<dbReference type="RefSeq" id="WP_073319937.1">
    <property type="nucleotide sequence ID" value="NZ_FQYP01000009.1"/>
</dbReference>
<dbReference type="Proteomes" id="UP000184432">
    <property type="component" value="Unassembled WGS sequence"/>
</dbReference>
<dbReference type="EMBL" id="FQYP01000009">
    <property type="protein sequence ID" value="SHJ47459.1"/>
    <property type="molecule type" value="Genomic_DNA"/>
</dbReference>
<evidence type="ECO:0000313" key="1">
    <source>
        <dbReference type="EMBL" id="SHJ47459.1"/>
    </source>
</evidence>
<name>A0A1M6JL71_9FLAO</name>
<gene>
    <name evidence="1" type="ORF">SAMN04488508_109127</name>
</gene>
<sequence>MKAKGTIFYHEDDFCQIEILPKENVFHLLKEVDNISDFTEEHGYSDIYVREERKITLSARKINKSELEKVLAELETERHTEVITGYGTEYREKSKNTIGFGKGYAAMYFQYENDVVINIWVTNLFELNANHVINVLFKIGEKWDLILMDWNTSQLVDLTNRDRIKKYIDH</sequence>
<dbReference type="STRING" id="570521.SAMN04488508_109127"/>
<protein>
    <submittedName>
        <fullName evidence="1">Uncharacterized protein</fullName>
    </submittedName>
</protein>
<reference evidence="2" key="1">
    <citation type="submission" date="2016-11" db="EMBL/GenBank/DDBJ databases">
        <authorList>
            <person name="Varghese N."/>
            <person name="Submissions S."/>
        </authorList>
    </citation>
    <scope>NUCLEOTIDE SEQUENCE [LARGE SCALE GENOMIC DNA]</scope>
    <source>
        <strain evidence="2">DSM 22623</strain>
    </source>
</reference>
<evidence type="ECO:0000313" key="2">
    <source>
        <dbReference type="Proteomes" id="UP000184432"/>
    </source>
</evidence>
<dbReference type="AlphaFoldDB" id="A0A1M6JL71"/>
<organism evidence="1 2">
    <name type="scientific">Aquimarina spongiae</name>
    <dbReference type="NCBI Taxonomy" id="570521"/>
    <lineage>
        <taxon>Bacteria</taxon>
        <taxon>Pseudomonadati</taxon>
        <taxon>Bacteroidota</taxon>
        <taxon>Flavobacteriia</taxon>
        <taxon>Flavobacteriales</taxon>
        <taxon>Flavobacteriaceae</taxon>
        <taxon>Aquimarina</taxon>
    </lineage>
</organism>
<keyword evidence="2" id="KW-1185">Reference proteome</keyword>
<accession>A0A1M6JL71</accession>
<dbReference type="OrthoDB" id="676954at2"/>
<proteinExistence type="predicted"/>